<evidence type="ECO:0000259" key="6">
    <source>
        <dbReference type="Pfam" id="PF00155"/>
    </source>
</evidence>
<comment type="similarity">
    <text evidence="5">Belongs to the class-I pyridoxal-phosphate-dependent aminotransferase family.</text>
</comment>
<dbReference type="InterPro" id="IPR015421">
    <property type="entry name" value="PyrdxlP-dep_Trfase_major"/>
</dbReference>
<dbReference type="PANTHER" id="PTHR43643:SF3">
    <property type="entry name" value="HISTIDINOL-PHOSPHATE AMINOTRANSFERASE"/>
    <property type="match status" value="1"/>
</dbReference>
<evidence type="ECO:0000256" key="5">
    <source>
        <dbReference type="RuleBase" id="RU000481"/>
    </source>
</evidence>
<dbReference type="AlphaFoldDB" id="A0A520S6W5"/>
<dbReference type="InterPro" id="IPR006311">
    <property type="entry name" value="TAT_signal"/>
</dbReference>
<dbReference type="InterPro" id="IPR004838">
    <property type="entry name" value="NHTrfase_class1_PyrdxlP-BS"/>
</dbReference>
<reference evidence="7 8" key="1">
    <citation type="submission" date="2019-02" db="EMBL/GenBank/DDBJ databases">
        <title>Prokaryotic population dynamics and viral predation in marine succession experiment using metagenomics: the confinement effect.</title>
        <authorList>
            <person name="Haro-Moreno J.M."/>
            <person name="Rodriguez-Valera F."/>
            <person name="Lopez-Perez M."/>
        </authorList>
    </citation>
    <scope>NUCLEOTIDE SEQUENCE [LARGE SCALE GENOMIC DNA]</scope>
    <source>
        <strain evidence="7">MED-G158</strain>
    </source>
</reference>
<keyword evidence="4" id="KW-0663">Pyridoxal phosphate</keyword>
<keyword evidence="3 5" id="KW-0808">Transferase</keyword>
<dbReference type="SUPFAM" id="SSF53383">
    <property type="entry name" value="PLP-dependent transferases"/>
    <property type="match status" value="1"/>
</dbReference>
<dbReference type="Gene3D" id="3.90.1150.10">
    <property type="entry name" value="Aspartate Aminotransferase, domain 1"/>
    <property type="match status" value="1"/>
</dbReference>
<gene>
    <name evidence="7" type="ORF">EVA69_00835</name>
</gene>
<evidence type="ECO:0000256" key="4">
    <source>
        <dbReference type="ARBA" id="ARBA00022898"/>
    </source>
</evidence>
<evidence type="ECO:0000256" key="2">
    <source>
        <dbReference type="ARBA" id="ARBA00022576"/>
    </source>
</evidence>
<dbReference type="GO" id="GO:0030170">
    <property type="term" value="F:pyridoxal phosphate binding"/>
    <property type="evidence" value="ECO:0007669"/>
    <property type="project" value="InterPro"/>
</dbReference>
<dbReference type="PROSITE" id="PS51318">
    <property type="entry name" value="TAT"/>
    <property type="match status" value="1"/>
</dbReference>
<dbReference type="PROSITE" id="PS00105">
    <property type="entry name" value="AA_TRANSFER_CLASS_1"/>
    <property type="match status" value="1"/>
</dbReference>
<dbReference type="EC" id="2.6.1.-" evidence="5"/>
<dbReference type="Proteomes" id="UP000320404">
    <property type="component" value="Unassembled WGS sequence"/>
</dbReference>
<evidence type="ECO:0000256" key="1">
    <source>
        <dbReference type="ARBA" id="ARBA00007970"/>
    </source>
</evidence>
<keyword evidence="2 5" id="KW-0032">Aminotransferase</keyword>
<comment type="similarity">
    <text evidence="1">Belongs to the class-II pyridoxal-phosphate-dependent aminotransferase family. Histidinol-phosphate aminotransferase subfamily.</text>
</comment>
<organism evidence="7 8">
    <name type="scientific">OM182 bacterium</name>
    <dbReference type="NCBI Taxonomy" id="2510334"/>
    <lineage>
        <taxon>Bacteria</taxon>
        <taxon>Pseudomonadati</taxon>
        <taxon>Pseudomonadota</taxon>
        <taxon>Gammaproteobacteria</taxon>
        <taxon>OMG group</taxon>
        <taxon>OM182 clade</taxon>
    </lineage>
</organism>
<dbReference type="EMBL" id="SHAH01000005">
    <property type="protein sequence ID" value="RZO78149.1"/>
    <property type="molecule type" value="Genomic_DNA"/>
</dbReference>
<proteinExistence type="inferred from homology"/>
<dbReference type="InterPro" id="IPR050106">
    <property type="entry name" value="HistidinolP_aminotransfase"/>
</dbReference>
<protein>
    <recommendedName>
        <fullName evidence="5">Aminotransferase</fullName>
        <ecNumber evidence="5">2.6.1.-</ecNumber>
    </recommendedName>
</protein>
<evidence type="ECO:0000313" key="8">
    <source>
        <dbReference type="Proteomes" id="UP000320404"/>
    </source>
</evidence>
<evidence type="ECO:0000256" key="3">
    <source>
        <dbReference type="ARBA" id="ARBA00022679"/>
    </source>
</evidence>
<dbReference type="InterPro" id="IPR015424">
    <property type="entry name" value="PyrdxlP-dep_Trfase"/>
</dbReference>
<dbReference type="InterPro" id="IPR015422">
    <property type="entry name" value="PyrdxlP-dep_Trfase_small"/>
</dbReference>
<dbReference type="Pfam" id="PF00155">
    <property type="entry name" value="Aminotran_1_2"/>
    <property type="match status" value="1"/>
</dbReference>
<sequence>MKTTRRGFFKTAGISTAAGLIGGTAILTPSAFAQTRHAMKMGEFDRGIIQLSQNESGRGPGPRVLEAIREHTSKRVGRGYAPDYVPELQESIASHFNINSSNVLLASGSTWLLQGAVRAFCNTDKPLVTAGPTFSTSEGTARQTGVPVNLIPLNADAKLNLPEMVAVSKGAGLVYICNPNNPSGTVHGPDVIDKTVRAILKDSPNTHVHLDEAYIDYGDPAKIQTGLALTQEFKNVFITRSFSKAHALAGMRIGYAMGHPETLSAIRGAWGMGDVSMLGAIAALTSFEDREHIEWEREENNRVKAFTVGALNDLGYEVPESHTNHIFVDLRAPARGFREACMNQKVAVGRDFPPWENSHCRISLGSMEEMEVAVSVFRDVLG</sequence>
<feature type="domain" description="Aminotransferase class I/classII large" evidence="6">
    <location>
        <begin position="48"/>
        <end position="376"/>
    </location>
</feature>
<comment type="cofactor">
    <cofactor evidence="5">
        <name>pyridoxal 5'-phosphate</name>
        <dbReference type="ChEBI" id="CHEBI:597326"/>
    </cofactor>
</comment>
<evidence type="ECO:0000313" key="7">
    <source>
        <dbReference type="EMBL" id="RZO78149.1"/>
    </source>
</evidence>
<name>A0A520S6W5_9GAMM</name>
<comment type="caution">
    <text evidence="7">The sequence shown here is derived from an EMBL/GenBank/DDBJ whole genome shotgun (WGS) entry which is preliminary data.</text>
</comment>
<accession>A0A520S6W5</accession>
<dbReference type="GO" id="GO:0008483">
    <property type="term" value="F:transaminase activity"/>
    <property type="evidence" value="ECO:0007669"/>
    <property type="project" value="UniProtKB-KW"/>
</dbReference>
<dbReference type="Gene3D" id="3.40.640.10">
    <property type="entry name" value="Type I PLP-dependent aspartate aminotransferase-like (Major domain)"/>
    <property type="match status" value="1"/>
</dbReference>
<dbReference type="PANTHER" id="PTHR43643">
    <property type="entry name" value="HISTIDINOL-PHOSPHATE AMINOTRANSFERASE 2"/>
    <property type="match status" value="1"/>
</dbReference>
<dbReference type="CDD" id="cd00609">
    <property type="entry name" value="AAT_like"/>
    <property type="match status" value="1"/>
</dbReference>
<dbReference type="InterPro" id="IPR004839">
    <property type="entry name" value="Aminotransferase_I/II_large"/>
</dbReference>